<dbReference type="Proteomes" id="UP000235611">
    <property type="component" value="Unassembled WGS sequence"/>
</dbReference>
<evidence type="ECO:0000313" key="1">
    <source>
        <dbReference type="EMBL" id="PMP10209.1"/>
    </source>
</evidence>
<evidence type="ECO:0000313" key="2">
    <source>
        <dbReference type="Proteomes" id="UP000235611"/>
    </source>
</evidence>
<dbReference type="AlphaFoldDB" id="A0AAP8SWK0"/>
<proteinExistence type="predicted"/>
<accession>A0AAP8SWK0</accession>
<dbReference type="EMBL" id="MDBO01000075">
    <property type="protein sequence ID" value="PMP10209.1"/>
    <property type="molecule type" value="Genomic_DNA"/>
</dbReference>
<dbReference type="RefSeq" id="WP_102477765.1">
    <property type="nucleotide sequence ID" value="NZ_MDBO01000075.1"/>
</dbReference>
<gene>
    <name evidence="1" type="ORF">BCS93_11075</name>
</gene>
<sequence length="129" mass="13539">MITQSLTRPITGRFGGAKNAFAIKAFADRGMEAGETLWAETIATEVAFHSGLAGSLGSSPIASTGCEIAVKQNDVEVGRVIWANNATKAHFSWTSDITFSVGDVISFVVVDADETLADFTITLVGEVIA</sequence>
<comment type="caution">
    <text evidence="1">The sequence shown here is derived from an EMBL/GenBank/DDBJ whole genome shotgun (WGS) entry which is preliminary data.</text>
</comment>
<reference evidence="2" key="1">
    <citation type="submission" date="2016-07" db="EMBL/GenBank/DDBJ databases">
        <title>Nontailed viruses are major unrecognized killers of bacteria in the ocean.</title>
        <authorList>
            <person name="Kauffman K."/>
            <person name="Hussain F."/>
            <person name="Yang J."/>
            <person name="Arevalo P."/>
            <person name="Brown J."/>
            <person name="Cutler M."/>
            <person name="Kelly L."/>
            <person name="Polz M.F."/>
        </authorList>
    </citation>
    <scope>NUCLEOTIDE SEQUENCE [LARGE SCALE GENOMIC DNA]</scope>
    <source>
        <strain evidence="2">10N.222.49.A5</strain>
    </source>
</reference>
<protein>
    <submittedName>
        <fullName evidence="1">Uncharacterized protein</fullName>
    </submittedName>
</protein>
<organism evidence="1 2">
    <name type="scientific">Vibrio breoganii</name>
    <dbReference type="NCBI Taxonomy" id="553239"/>
    <lineage>
        <taxon>Bacteria</taxon>
        <taxon>Pseudomonadati</taxon>
        <taxon>Pseudomonadota</taxon>
        <taxon>Gammaproteobacteria</taxon>
        <taxon>Vibrionales</taxon>
        <taxon>Vibrionaceae</taxon>
        <taxon>Vibrio</taxon>
    </lineage>
</organism>
<name>A0AAP8SWK0_9VIBR</name>